<feature type="region of interest" description="Disordered" evidence="1">
    <location>
        <begin position="1"/>
        <end position="66"/>
    </location>
</feature>
<name>A0AAN7UPP9_9PEZI</name>
<feature type="compositionally biased region" description="Polar residues" evidence="1">
    <location>
        <begin position="141"/>
        <end position="153"/>
    </location>
</feature>
<evidence type="ECO:0000313" key="2">
    <source>
        <dbReference type="EMBL" id="KAK5625264.1"/>
    </source>
</evidence>
<proteinExistence type="predicted"/>
<keyword evidence="3" id="KW-1185">Reference proteome</keyword>
<sequence>MPTQQQQQQQPPPSPVRLPSISSFDLPRRPASPFRENVSTLMTKSDVLHPPPLLPANAHQSEERDRWNSPAWAMDLHKGLTRLGIASNPSPSDSASTWAREANQAMDAQVDQVRLNPHTVRFHESVMTQNPPRSTPPRVSHQYTMSAPSITSSRDSKRRAWHQSGEMPPEKITRIDRIVHPNMKEFSGFPARDNISRPAPREEAPGERGMGALETLVAVATGEGNATKAY</sequence>
<organism evidence="2 3">
    <name type="scientific">Xylaria bambusicola</name>
    <dbReference type="NCBI Taxonomy" id="326684"/>
    <lineage>
        <taxon>Eukaryota</taxon>
        <taxon>Fungi</taxon>
        <taxon>Dikarya</taxon>
        <taxon>Ascomycota</taxon>
        <taxon>Pezizomycotina</taxon>
        <taxon>Sordariomycetes</taxon>
        <taxon>Xylariomycetidae</taxon>
        <taxon>Xylariales</taxon>
        <taxon>Xylariaceae</taxon>
        <taxon>Xylaria</taxon>
    </lineage>
</organism>
<evidence type="ECO:0000256" key="1">
    <source>
        <dbReference type="SAM" id="MobiDB-lite"/>
    </source>
</evidence>
<comment type="caution">
    <text evidence="2">The sequence shown here is derived from an EMBL/GenBank/DDBJ whole genome shotgun (WGS) entry which is preliminary data.</text>
</comment>
<feature type="region of interest" description="Disordered" evidence="1">
    <location>
        <begin position="125"/>
        <end position="170"/>
    </location>
</feature>
<dbReference type="Proteomes" id="UP001305414">
    <property type="component" value="Unassembled WGS sequence"/>
</dbReference>
<protein>
    <submittedName>
        <fullName evidence="2">Uncharacterized protein</fullName>
    </submittedName>
</protein>
<evidence type="ECO:0000313" key="3">
    <source>
        <dbReference type="Proteomes" id="UP001305414"/>
    </source>
</evidence>
<dbReference type="EMBL" id="JAWHQM010000002">
    <property type="protein sequence ID" value="KAK5625264.1"/>
    <property type="molecule type" value="Genomic_DNA"/>
</dbReference>
<gene>
    <name evidence="2" type="ORF">RRF57_000980</name>
</gene>
<dbReference type="AlphaFoldDB" id="A0AAN7UPP9"/>
<feature type="region of interest" description="Disordered" evidence="1">
    <location>
        <begin position="184"/>
        <end position="211"/>
    </location>
</feature>
<reference evidence="2 3" key="1">
    <citation type="submission" date="2023-10" db="EMBL/GenBank/DDBJ databases">
        <title>Draft genome sequence of Xylaria bambusicola isolate GMP-LS, the root and basal stem rot pathogen of sugarcane in Indonesia.</title>
        <authorList>
            <person name="Selvaraj P."/>
            <person name="Muralishankar V."/>
            <person name="Muruganantham S."/>
            <person name="Sp S."/>
            <person name="Haryani S."/>
            <person name="Lau K.J.X."/>
            <person name="Naqvi N.I."/>
        </authorList>
    </citation>
    <scope>NUCLEOTIDE SEQUENCE [LARGE SCALE GENOMIC DNA]</scope>
    <source>
        <strain evidence="2">GMP-LS</strain>
    </source>
</reference>
<accession>A0AAN7UPP9</accession>